<feature type="non-terminal residue" evidence="2">
    <location>
        <position position="1"/>
    </location>
</feature>
<proteinExistence type="predicted"/>
<dbReference type="Gene3D" id="2.60.200.40">
    <property type="match status" value="1"/>
</dbReference>
<reference evidence="2" key="1">
    <citation type="submission" date="2018-05" db="EMBL/GenBank/DDBJ databases">
        <authorList>
            <person name="Lanie J.A."/>
            <person name="Ng W.-L."/>
            <person name="Kazmierczak K.M."/>
            <person name="Andrzejewski T.M."/>
            <person name="Davidsen T.M."/>
            <person name="Wayne K.J."/>
            <person name="Tettelin H."/>
            <person name="Glass J.I."/>
            <person name="Rusch D."/>
            <person name="Podicherti R."/>
            <person name="Tsui H.-C.T."/>
            <person name="Winkler M.E."/>
        </authorList>
    </citation>
    <scope>NUCLEOTIDE SEQUENCE</scope>
</reference>
<evidence type="ECO:0000313" key="2">
    <source>
        <dbReference type="EMBL" id="SVD70444.1"/>
    </source>
</evidence>
<sequence length="216" mass="23720">SISVVCKRSRKLGIPLDFEAAWRVIRRGFTRQIDLPWMELQRKGKTQRRCFPALGGAGMDGRACELVNWETKKRSGQFAYLTAGYRAAMEPLPAMRVVADGRVIESAELIMLGNGPFYGGPFDVFPAARLDDGKVDAIIAERVQKWRTPEYLWGVLTGNLPSLAGVHYVQAESLELTPVNGARVVVQLDGDATGELPAKISVAVRALRMVAPAPVR</sequence>
<dbReference type="SUPFAM" id="SSF111331">
    <property type="entry name" value="NAD kinase/diacylglycerol kinase-like"/>
    <property type="match status" value="1"/>
</dbReference>
<dbReference type="InterPro" id="IPR016064">
    <property type="entry name" value="NAD/diacylglycerol_kinase_sf"/>
</dbReference>
<dbReference type="InterPro" id="IPR045540">
    <property type="entry name" value="YegS/DAGK_C"/>
</dbReference>
<organism evidence="2">
    <name type="scientific">marine metagenome</name>
    <dbReference type="NCBI Taxonomy" id="408172"/>
    <lineage>
        <taxon>unclassified sequences</taxon>
        <taxon>metagenomes</taxon>
        <taxon>ecological metagenomes</taxon>
    </lineage>
</organism>
<dbReference type="EMBL" id="UINC01167763">
    <property type="protein sequence ID" value="SVD70444.1"/>
    <property type="molecule type" value="Genomic_DNA"/>
</dbReference>
<gene>
    <name evidence="2" type="ORF">METZ01_LOCUS423298</name>
</gene>
<protein>
    <recommendedName>
        <fullName evidence="1">YegS/DAGK C-terminal domain-containing protein</fullName>
    </recommendedName>
</protein>
<feature type="domain" description="YegS/DAGK C-terminal" evidence="1">
    <location>
        <begin position="57"/>
        <end position="210"/>
    </location>
</feature>
<dbReference type="AlphaFoldDB" id="A0A382XHZ4"/>
<evidence type="ECO:0000259" key="1">
    <source>
        <dbReference type="Pfam" id="PF19279"/>
    </source>
</evidence>
<name>A0A382XHZ4_9ZZZZ</name>
<accession>A0A382XHZ4</accession>
<dbReference type="Pfam" id="PF19279">
    <property type="entry name" value="YegS_C"/>
    <property type="match status" value="1"/>
</dbReference>